<dbReference type="EMBL" id="SRMI01000003">
    <property type="protein sequence ID" value="TVY74370.1"/>
    <property type="molecule type" value="Genomic_DNA"/>
</dbReference>
<feature type="domain" description="PD-(D/E)XK nuclease-like" evidence="2">
    <location>
        <begin position="227"/>
        <end position="454"/>
    </location>
</feature>
<dbReference type="Proteomes" id="UP000320707">
    <property type="component" value="Unassembled WGS sequence"/>
</dbReference>
<dbReference type="InterPro" id="IPR046797">
    <property type="entry name" value="PDDEXK_12"/>
</dbReference>
<evidence type="ECO:0000313" key="4">
    <source>
        <dbReference type="EMBL" id="TVY75013.1"/>
    </source>
</evidence>
<organism evidence="4 5">
    <name type="scientific">Fusarium oxysporum f. sp. cubense</name>
    <dbReference type="NCBI Taxonomy" id="61366"/>
    <lineage>
        <taxon>Eukaryota</taxon>
        <taxon>Fungi</taxon>
        <taxon>Dikarya</taxon>
        <taxon>Ascomycota</taxon>
        <taxon>Pezizomycotina</taxon>
        <taxon>Sordariomycetes</taxon>
        <taxon>Hypocreomycetidae</taxon>
        <taxon>Hypocreales</taxon>
        <taxon>Nectriaceae</taxon>
        <taxon>Fusarium</taxon>
        <taxon>Fusarium oxysporum species complex</taxon>
    </lineage>
</organism>
<dbReference type="Pfam" id="PF20516">
    <property type="entry name" value="PDDEXK_12"/>
    <property type="match status" value="1"/>
</dbReference>
<proteinExistence type="predicted"/>
<evidence type="ECO:0000259" key="2">
    <source>
        <dbReference type="Pfam" id="PF20516"/>
    </source>
</evidence>
<feature type="compositionally biased region" description="Polar residues" evidence="1">
    <location>
        <begin position="89"/>
        <end position="103"/>
    </location>
</feature>
<name>A0A559LL68_FUSOC</name>
<gene>
    <name evidence="4" type="ORF">Focb16_v005864</name>
    <name evidence="3" type="ORF">Focb16_v006181</name>
</gene>
<evidence type="ECO:0000313" key="5">
    <source>
        <dbReference type="Proteomes" id="UP000320707"/>
    </source>
</evidence>
<sequence>MEFNLLIHQVVHWLDHLPFEQPTPDISKAGQACALKRRRSLKLREPRKRRYPASPPRSRDENSQDSTSSEMLPSTPGKKRAHGDDTNLDNEQTPRAETMSTNRHPLDNPPDLGLRSNASSFASRSDASVSRDSKRSKRSQSPTKLFPMYGPEGQRLIRDALSTTAPRQSLPSSLSELIQDINDISRGFSIIPQSMKAALDQHLKNTAPLDRLHGFMFFEDTNSIKDLDESLDWASAREVLRRALRIADRSGQCSQMLSDESAWNNMVHTPLLELFARDMYSCTNQELLDFISCTTTNVDSAYHRFPDTASRVDYVLRFIPERDPTFHAPSDVMAPCFNWTSDRLLQQYPLAFSIETKRYGGNTAKGEQQMGIWHAAQWEFLISRTGSVATNKLEFLPGVVVQGHIWSLVITTRSQAITTVLCSVEFGNTSSVIGVLQVIAGLRRLRKWSLEILWPWYKENLPGLSRKQPGRIRVTTEDEVKRFAELVELGAAWLPTVDSNLSELDELATAIVNLLTPAPRLPSGPSKNSTLPKNED</sequence>
<comment type="caution">
    <text evidence="4">The sequence shown here is derived from an EMBL/GenBank/DDBJ whole genome shotgun (WGS) entry which is preliminary data.</text>
</comment>
<dbReference type="AlphaFoldDB" id="A0A559LL68"/>
<feature type="region of interest" description="Disordered" evidence="1">
    <location>
        <begin position="37"/>
        <end position="152"/>
    </location>
</feature>
<evidence type="ECO:0000313" key="3">
    <source>
        <dbReference type="EMBL" id="TVY74370.1"/>
    </source>
</evidence>
<feature type="compositionally biased region" description="Low complexity" evidence="1">
    <location>
        <begin position="115"/>
        <end position="130"/>
    </location>
</feature>
<reference evidence="4 5" key="1">
    <citation type="journal article" date="2019" name="Microbiol. Resour. Announc.">
        <title>High-quality draft genome sequence of Fusarium oxysporum f. sp. cubense strain 160527, a causal agent of Panama disease.</title>
        <authorList>
            <person name="Asai S."/>
            <person name="Ayukawa Y."/>
            <person name="Gan P."/>
            <person name="Masuda S."/>
            <person name="Komatsu K."/>
            <person name="Shirasu K."/>
            <person name="Arie T."/>
        </authorList>
    </citation>
    <scope>NUCLEOTIDE SEQUENCE [LARGE SCALE GENOMIC DNA]</scope>
    <source>
        <strain evidence="4 5">160527</strain>
    </source>
</reference>
<accession>A0A559LL68</accession>
<feature type="compositionally biased region" description="Basic residues" evidence="1">
    <location>
        <begin position="37"/>
        <end position="51"/>
    </location>
</feature>
<evidence type="ECO:0000256" key="1">
    <source>
        <dbReference type="SAM" id="MobiDB-lite"/>
    </source>
</evidence>
<protein>
    <recommendedName>
        <fullName evidence="2">PD-(D/E)XK nuclease-like domain-containing protein</fullName>
    </recommendedName>
</protein>
<dbReference type="EMBL" id="SRMI01000003">
    <property type="protein sequence ID" value="TVY75013.1"/>
    <property type="molecule type" value="Genomic_DNA"/>
</dbReference>